<evidence type="ECO:0000313" key="8">
    <source>
        <dbReference type="Proteomes" id="UP001596406"/>
    </source>
</evidence>
<evidence type="ECO:0000256" key="6">
    <source>
        <dbReference type="SAM" id="Phobius"/>
    </source>
</evidence>
<sequence length="150" mass="16098">MAQTTTETESDSAETDTDTDVDVASEGGRDAPSFLGRLLFGSVLAYTAIDSLRNIEGQVAYAESKGVPEADRLVPFALGMLSFGSIGIVLWRVPTLAAGAVATFLAAITPTMHDFWNADEDQKANEQNHFVKNTAMLGAALIFLERAREK</sequence>
<evidence type="ECO:0000256" key="2">
    <source>
        <dbReference type="ARBA" id="ARBA00022692"/>
    </source>
</evidence>
<evidence type="ECO:0000313" key="7">
    <source>
        <dbReference type="EMBL" id="MFC6835151.1"/>
    </source>
</evidence>
<keyword evidence="3 6" id="KW-1133">Transmembrane helix</keyword>
<dbReference type="EMBL" id="JBHSXM010000001">
    <property type="protein sequence ID" value="MFC6835151.1"/>
    <property type="molecule type" value="Genomic_DNA"/>
</dbReference>
<comment type="caution">
    <text evidence="7">The sequence shown here is derived from an EMBL/GenBank/DDBJ whole genome shotgun (WGS) entry which is preliminary data.</text>
</comment>
<feature type="transmembrane region" description="Helical" evidence="6">
    <location>
        <begin position="97"/>
        <end position="116"/>
    </location>
</feature>
<evidence type="ECO:0000256" key="3">
    <source>
        <dbReference type="ARBA" id="ARBA00022989"/>
    </source>
</evidence>
<feature type="region of interest" description="Disordered" evidence="5">
    <location>
        <begin position="1"/>
        <end position="28"/>
    </location>
</feature>
<comment type="subcellular location">
    <subcellularLocation>
        <location evidence="1">Membrane</location>
        <topology evidence="1">Multi-pass membrane protein</topology>
    </subcellularLocation>
</comment>
<reference evidence="7 8" key="1">
    <citation type="journal article" date="2019" name="Int. J. Syst. Evol. Microbiol.">
        <title>The Global Catalogue of Microorganisms (GCM) 10K type strain sequencing project: providing services to taxonomists for standard genome sequencing and annotation.</title>
        <authorList>
            <consortium name="The Broad Institute Genomics Platform"/>
            <consortium name="The Broad Institute Genome Sequencing Center for Infectious Disease"/>
            <person name="Wu L."/>
            <person name="Ma J."/>
        </authorList>
    </citation>
    <scope>NUCLEOTIDE SEQUENCE [LARGE SCALE GENOMIC DNA]</scope>
    <source>
        <strain evidence="7 8">PSRA2</strain>
    </source>
</reference>
<dbReference type="Pfam" id="PF07681">
    <property type="entry name" value="DoxX"/>
    <property type="match status" value="1"/>
</dbReference>
<keyword evidence="4 6" id="KW-0472">Membrane</keyword>
<dbReference type="AlphaFoldDB" id="A0ABD5U786"/>
<gene>
    <name evidence="7" type="ORF">ACFQHK_01345</name>
</gene>
<evidence type="ECO:0000256" key="1">
    <source>
        <dbReference type="ARBA" id="ARBA00004141"/>
    </source>
</evidence>
<organism evidence="7 8">
    <name type="scientific">Halomarina ordinaria</name>
    <dbReference type="NCBI Taxonomy" id="3033939"/>
    <lineage>
        <taxon>Archaea</taxon>
        <taxon>Methanobacteriati</taxon>
        <taxon>Methanobacteriota</taxon>
        <taxon>Stenosarchaea group</taxon>
        <taxon>Halobacteria</taxon>
        <taxon>Halobacteriales</taxon>
        <taxon>Natronomonadaceae</taxon>
        <taxon>Halomarina</taxon>
    </lineage>
</organism>
<dbReference type="RefSeq" id="WP_304446859.1">
    <property type="nucleotide sequence ID" value="NZ_JARRAH010000001.1"/>
</dbReference>
<dbReference type="InterPro" id="IPR032808">
    <property type="entry name" value="DoxX"/>
</dbReference>
<keyword evidence="8" id="KW-1185">Reference proteome</keyword>
<evidence type="ECO:0000256" key="4">
    <source>
        <dbReference type="ARBA" id="ARBA00023136"/>
    </source>
</evidence>
<protein>
    <submittedName>
        <fullName evidence="7">DoxX family protein</fullName>
    </submittedName>
</protein>
<name>A0ABD5U786_9EURY</name>
<feature type="compositionally biased region" description="Acidic residues" evidence="5">
    <location>
        <begin position="8"/>
        <end position="23"/>
    </location>
</feature>
<proteinExistence type="predicted"/>
<dbReference type="GO" id="GO:0016020">
    <property type="term" value="C:membrane"/>
    <property type="evidence" value="ECO:0007669"/>
    <property type="project" value="UniProtKB-SubCell"/>
</dbReference>
<dbReference type="Proteomes" id="UP001596406">
    <property type="component" value="Unassembled WGS sequence"/>
</dbReference>
<accession>A0ABD5U786</accession>
<keyword evidence="2 6" id="KW-0812">Transmembrane</keyword>
<evidence type="ECO:0000256" key="5">
    <source>
        <dbReference type="SAM" id="MobiDB-lite"/>
    </source>
</evidence>